<organism evidence="3 4">
    <name type="scientific">Parendozoicomonas callyspongiae</name>
    <dbReference type="NCBI Taxonomy" id="2942213"/>
    <lineage>
        <taxon>Bacteria</taxon>
        <taxon>Pseudomonadati</taxon>
        <taxon>Pseudomonadota</taxon>
        <taxon>Gammaproteobacteria</taxon>
        <taxon>Oceanospirillales</taxon>
        <taxon>Endozoicomonadaceae</taxon>
        <taxon>Parendozoicomonas</taxon>
    </lineage>
</organism>
<dbReference type="PANTHER" id="PTHR45615:SF63">
    <property type="entry name" value="CHROMOSOME UNDETERMINED SCAFFOLD_10, WHOLE GENOME SHOTGUN SEQUENCE"/>
    <property type="match status" value="1"/>
</dbReference>
<dbReference type="RefSeq" id="WP_249698435.1">
    <property type="nucleotide sequence ID" value="NZ_JAMFLX010000005.1"/>
</dbReference>
<keyword evidence="4" id="KW-1185">Reference proteome</keyword>
<feature type="region of interest" description="Disordered" evidence="2">
    <location>
        <begin position="1"/>
        <end position="79"/>
    </location>
</feature>
<dbReference type="EMBL" id="JAMFLX010000005">
    <property type="protein sequence ID" value="MCL6269424.1"/>
    <property type="molecule type" value="Genomic_DNA"/>
</dbReference>
<feature type="compositionally biased region" description="Basic residues" evidence="2">
    <location>
        <begin position="38"/>
        <end position="54"/>
    </location>
</feature>
<gene>
    <name evidence="3" type="ORF">M3P05_05625</name>
</gene>
<accession>A0ABT0PDI0</accession>
<evidence type="ECO:0000256" key="1">
    <source>
        <dbReference type="SAM" id="Coils"/>
    </source>
</evidence>
<dbReference type="Proteomes" id="UP001203338">
    <property type="component" value="Unassembled WGS sequence"/>
</dbReference>
<sequence>MAAGRILGSSKRTSQARIRPESPESIVPAKSGDFDRRSARKAVMHSYHQHRSLSPHRYEDMPSPKKKPETVSLTDRETRPRIPNQERSIIDAVKAAYTSSMKCVVNGRFSEAKSIIRTFHEQKGRSWDSVKKFCEDHNFKGDDERLLRNLENLDQSLSILEKYHSNIFYGNDQNWSFGLSNDYHKYKLETFRIVTIFVKTLLTNKDFLNNLDYVKAKQVLKVTNQYLIWVLNSRRLTSRVHSFWMDAYNTLCEIISEKYPDEEFNKDFSSLFQQHHLNKTINQSIDTSGAFSTLIKEFKELRKNEFNHNDCLRIACASRLFSDKFLHFEITRRPLNDSEISIKTMNNILFYGCCILSFGPCCFHTKIPMKRGSETVMTIELARHLPSLGKFCIPHTLMHKVLKPVISDILNNSYTRHDRYIQIIFAKDCGALIDFDFFSALKYIQNKEFDRAKETLDRLLTRDLDNTEKDNIELAHSYRYCMAKRDRDAAAKLHHHHTNNELYNFYAVCNMLVMCGQYSEAQTKIVFIKKYLANYDKYNDIRFLPFQDLLDIIATKKADPRPRTDSKRIHLSPEAMGEDLSEGGSDSDAKHKHKRSAKKTREDELRPPVSTSAASIQVSLPYPVDMVDQGTQTTLSSHTATSLKAIADNYQPDTPELDLFNDNTIEVLQDRLEKMKEELTNNNVELEKLNKEHSQLLRKSEDLEIGLNNKQTAYCEIENKLQTSEDSLKQQKLEHQEQVSTLQENLKRISEELSEALLELEAQRKGYTESVIKAGSYQSDLAAQKHKTTTLEADIVRLEKKNTEVSNKYKESINKHKKTCDTYNNLLKDYERKKEEVENLKHQTNQQHSKLKEHKHTDQTSSSSTPATSIHHDIKPDSAGLEPIGYAQLQAVSKFQATIKKLEQDLARAKEDLNTAREDATHWEKEHGKATHNRNVDYRELTIEKKRLENERIQYRDRAHNAEDSVMDLERKLQDKETELASLKTNHQEQLVQIQRIRDSEEELRRDTISLREENTKQQERIRHLDAHLHNMELKHKNELETEINISQDTQKQLIDSKEALTEKERQLTDNLEQISNLELEISTMAAESLTLNNTIASIVAEKMQLSELIDSLNQEKIKSTESQEHNKHLETKLDEKERLLSTLNNQLQYMETNQLKQMNDKIHQLEKDKIAAENRESILNAELRGKNDQIALKDELSKQQNEIHKQQKEIHEKQLKEVKADIEKMVYQRAHQLYANRLPQINEDLRQQMMFEQQQTQGHFPHLPAGRHDINVRHIITRQSFLASSNFPGSSELTSGTAPRGFEQLALRSSSSTDSPYVLQTHNVGITPPPTGNCAPTSATHMLQPGPYSYQNPNHGEYHPVSTSGDDFDLYRFLEERASAATQGSNQSPD</sequence>
<reference evidence="3 4" key="1">
    <citation type="submission" date="2022-05" db="EMBL/GenBank/DDBJ databases">
        <authorList>
            <person name="Park J.-S."/>
        </authorList>
    </citation>
    <scope>NUCLEOTIDE SEQUENCE [LARGE SCALE GENOMIC DNA]</scope>
    <source>
        <strain evidence="3 4">2012CJ34-2</strain>
    </source>
</reference>
<feature type="compositionally biased region" description="Basic and acidic residues" evidence="2">
    <location>
        <begin position="56"/>
        <end position="79"/>
    </location>
</feature>
<feature type="region of interest" description="Disordered" evidence="2">
    <location>
        <begin position="1325"/>
        <end position="1364"/>
    </location>
</feature>
<proteinExistence type="predicted"/>
<name>A0ABT0PDI0_9GAMM</name>
<feature type="coiled-coil region" evidence="1">
    <location>
        <begin position="892"/>
        <end position="993"/>
    </location>
</feature>
<evidence type="ECO:0000313" key="3">
    <source>
        <dbReference type="EMBL" id="MCL6269424.1"/>
    </source>
</evidence>
<feature type="compositionally biased region" description="Polar residues" evidence="2">
    <location>
        <begin position="859"/>
        <end position="868"/>
    </location>
</feature>
<comment type="caution">
    <text evidence="3">The sequence shown here is derived from an EMBL/GenBank/DDBJ whole genome shotgun (WGS) entry which is preliminary data.</text>
</comment>
<dbReference type="PANTHER" id="PTHR45615">
    <property type="entry name" value="MYOSIN HEAVY CHAIN, NON-MUSCLE"/>
    <property type="match status" value="1"/>
</dbReference>
<evidence type="ECO:0000256" key="2">
    <source>
        <dbReference type="SAM" id="MobiDB-lite"/>
    </source>
</evidence>
<feature type="region of interest" description="Disordered" evidence="2">
    <location>
        <begin position="840"/>
        <end position="878"/>
    </location>
</feature>
<feature type="region of interest" description="Disordered" evidence="2">
    <location>
        <begin position="560"/>
        <end position="614"/>
    </location>
</feature>
<keyword evidence="1" id="KW-0175">Coiled coil</keyword>
<evidence type="ECO:0000313" key="4">
    <source>
        <dbReference type="Proteomes" id="UP001203338"/>
    </source>
</evidence>
<protein>
    <submittedName>
        <fullName evidence="3">Uncharacterized protein</fullName>
    </submittedName>
</protein>
<feature type="coiled-coil region" evidence="1">
    <location>
        <begin position="1058"/>
        <end position="1229"/>
    </location>
</feature>